<reference evidence="2" key="1">
    <citation type="submission" date="2021-02" db="EMBL/GenBank/DDBJ databases">
        <authorList>
            <person name="Nowell W R."/>
        </authorList>
    </citation>
    <scope>NUCLEOTIDE SEQUENCE</scope>
    <source>
        <strain evidence="2">Ploen Becks lab</strain>
    </source>
</reference>
<sequence length="396" mass="47278">MTFNLSTRVLDFLTHEIDLLILTNISSIYTTPEFVNINLLNSTFIKRVIIKESNLRAENFEYFKLCKLSFNNNYCGLEWLSKIQINDLYIFPSVYFDDINCFPFIFFTQINIIYFYNISKSSHFRSCKFYINVFIHVDSRTPNIVFIDSNFNISTYFLSNFLYLNSLTVHNSDVTFDDNLFRYFYYLYFISLKLNDYKSFFNSTQNKWLLSYGSYRPIDFNDCYSINNKIGMRFIYEIEFDGYDFPNEDFCYFKDFQHQKLVFPVIKYNQNLKCTCTLIWLIQNLKLKSFLQSKNLKEITNSVIINCLKHLEKISRDCDLNNRLKACGNNVKTYSTKCQFDKKYFSSECIIKFSEMLVLFLLSCFGLVLGITTYRLISKANSKQNMFAYMKIDIFY</sequence>
<feature type="non-terminal residue" evidence="2">
    <location>
        <position position="396"/>
    </location>
</feature>
<keyword evidence="1" id="KW-0472">Membrane</keyword>
<accession>A0A814QQW7</accession>
<evidence type="ECO:0000313" key="2">
    <source>
        <dbReference type="EMBL" id="CAF1122971.1"/>
    </source>
</evidence>
<keyword evidence="1" id="KW-0812">Transmembrane</keyword>
<comment type="caution">
    <text evidence="2">The sequence shown here is derived from an EMBL/GenBank/DDBJ whole genome shotgun (WGS) entry which is preliminary data.</text>
</comment>
<proteinExistence type="predicted"/>
<dbReference type="Proteomes" id="UP000663879">
    <property type="component" value="Unassembled WGS sequence"/>
</dbReference>
<dbReference type="EMBL" id="CAJNOC010008961">
    <property type="protein sequence ID" value="CAF1122971.1"/>
    <property type="molecule type" value="Genomic_DNA"/>
</dbReference>
<feature type="transmembrane region" description="Helical" evidence="1">
    <location>
        <begin position="356"/>
        <end position="377"/>
    </location>
</feature>
<organism evidence="2 3">
    <name type="scientific">Brachionus calyciflorus</name>
    <dbReference type="NCBI Taxonomy" id="104777"/>
    <lineage>
        <taxon>Eukaryota</taxon>
        <taxon>Metazoa</taxon>
        <taxon>Spiralia</taxon>
        <taxon>Gnathifera</taxon>
        <taxon>Rotifera</taxon>
        <taxon>Eurotatoria</taxon>
        <taxon>Monogononta</taxon>
        <taxon>Pseudotrocha</taxon>
        <taxon>Ploima</taxon>
        <taxon>Brachionidae</taxon>
        <taxon>Brachionus</taxon>
    </lineage>
</organism>
<dbReference type="AlphaFoldDB" id="A0A814QQW7"/>
<evidence type="ECO:0000313" key="3">
    <source>
        <dbReference type="Proteomes" id="UP000663879"/>
    </source>
</evidence>
<gene>
    <name evidence="2" type="ORF">OXX778_LOCUS22125</name>
</gene>
<keyword evidence="3" id="KW-1185">Reference proteome</keyword>
<dbReference type="OrthoDB" id="10630359at2759"/>
<keyword evidence="1" id="KW-1133">Transmembrane helix</keyword>
<name>A0A814QQW7_9BILA</name>
<protein>
    <submittedName>
        <fullName evidence="2">Uncharacterized protein</fullName>
    </submittedName>
</protein>
<evidence type="ECO:0000256" key="1">
    <source>
        <dbReference type="SAM" id="Phobius"/>
    </source>
</evidence>